<evidence type="ECO:0000259" key="2">
    <source>
        <dbReference type="PROSITE" id="PS50119"/>
    </source>
</evidence>
<gene>
    <name evidence="3" type="ORF">MEDL_62035</name>
</gene>
<dbReference type="OrthoDB" id="6061212at2759"/>
<dbReference type="Gene3D" id="2.120.10.30">
    <property type="entry name" value="TolB, C-terminal domain"/>
    <property type="match status" value="1"/>
</dbReference>
<dbReference type="InterPro" id="IPR047153">
    <property type="entry name" value="TRIM45/56/19-like"/>
</dbReference>
<dbReference type="GO" id="GO:0061630">
    <property type="term" value="F:ubiquitin protein ligase activity"/>
    <property type="evidence" value="ECO:0007669"/>
    <property type="project" value="TreeGrafter"/>
</dbReference>
<keyword evidence="1" id="KW-0479">Metal-binding</keyword>
<feature type="domain" description="B box-type" evidence="2">
    <location>
        <begin position="6"/>
        <end position="50"/>
    </location>
</feature>
<dbReference type="GO" id="GO:0008270">
    <property type="term" value="F:zinc ion binding"/>
    <property type="evidence" value="ECO:0007669"/>
    <property type="project" value="UniProtKB-KW"/>
</dbReference>
<dbReference type="PANTHER" id="PTHR25462:SF296">
    <property type="entry name" value="MEIOTIC P26, ISOFORM F"/>
    <property type="match status" value="1"/>
</dbReference>
<dbReference type="InterPro" id="IPR011042">
    <property type="entry name" value="6-blade_b-propeller_TolB-like"/>
</dbReference>
<evidence type="ECO:0000313" key="4">
    <source>
        <dbReference type="Proteomes" id="UP000683360"/>
    </source>
</evidence>
<evidence type="ECO:0000256" key="1">
    <source>
        <dbReference type="PROSITE-ProRule" id="PRU00024"/>
    </source>
</evidence>
<name>A0A8S3V9H8_MYTED</name>
<sequence>MLDMAQAPNKCDLCETSLKVTCKCLDCDKLFCDQCTEIHKRDENHDMFYFNEGSTGTVRISKCKIHPEYSCYNFCVTYDELVCPRCLSQSHGSGNHVIEESEKVFWQKKAKLDEHYDKIKNDMLIFLAKEDKKVDELQSLHKYHYLEEKQNIQKQDERLKDEITHYTNKLMNELEEFWDEVQIKFQENKSHLEEQILELTKKISVLDKIKNSNDVSTLCLFDKETAAFINNTDISFVELPMETKVLQKKTEKAICELKIVPLTDSTFIEFRQMQAYETNFKKISSIVKGPKDTIWIKDGSSSCIKKIKLEHGLPVINEKSYSDEHVADIALTKSGELIIAFIDDPCIKIATETFNVKPFYTFPKRLLTKPQVALSLHVLNDGKIIVGAVEKDGRQYLLTDKSHRQLVILNENKEPEKVIEYNSDGSRLFIRPRRITSDDKGDIYVIDRTHLDFGRVIAFDQDHIMKWTYNCQTKIHPDKHGHFDPCSIVTTSQNNIIVCDNSNNAFHILSNGGHVITFIQTEELEILRPFSMEINKKGQLIVGSDPTQQRKAKLYLLQFTGC</sequence>
<keyword evidence="1" id="KW-0863">Zinc-finger</keyword>
<protein>
    <recommendedName>
        <fullName evidence="2">B box-type domain-containing protein</fullName>
    </recommendedName>
</protein>
<comment type="caution">
    <text evidence="3">The sequence shown here is derived from an EMBL/GenBank/DDBJ whole genome shotgun (WGS) entry which is preliminary data.</text>
</comment>
<dbReference type="PROSITE" id="PS50119">
    <property type="entry name" value="ZF_BBOX"/>
    <property type="match status" value="1"/>
</dbReference>
<dbReference type="SUPFAM" id="SSF101898">
    <property type="entry name" value="NHL repeat"/>
    <property type="match status" value="1"/>
</dbReference>
<dbReference type="CDD" id="cd19757">
    <property type="entry name" value="Bbox1"/>
    <property type="match status" value="1"/>
</dbReference>
<reference evidence="3" key="1">
    <citation type="submission" date="2021-03" db="EMBL/GenBank/DDBJ databases">
        <authorList>
            <person name="Bekaert M."/>
        </authorList>
    </citation>
    <scope>NUCLEOTIDE SEQUENCE</scope>
</reference>
<accession>A0A8S3V9H8</accession>
<organism evidence="3 4">
    <name type="scientific">Mytilus edulis</name>
    <name type="common">Blue mussel</name>
    <dbReference type="NCBI Taxonomy" id="6550"/>
    <lineage>
        <taxon>Eukaryota</taxon>
        <taxon>Metazoa</taxon>
        <taxon>Spiralia</taxon>
        <taxon>Lophotrochozoa</taxon>
        <taxon>Mollusca</taxon>
        <taxon>Bivalvia</taxon>
        <taxon>Autobranchia</taxon>
        <taxon>Pteriomorphia</taxon>
        <taxon>Mytilida</taxon>
        <taxon>Mytiloidea</taxon>
        <taxon>Mytilidae</taxon>
        <taxon>Mytilinae</taxon>
        <taxon>Mytilus</taxon>
    </lineage>
</organism>
<dbReference type="Proteomes" id="UP000683360">
    <property type="component" value="Unassembled WGS sequence"/>
</dbReference>
<dbReference type="AlphaFoldDB" id="A0A8S3V9H8"/>
<dbReference type="PANTHER" id="PTHR25462">
    <property type="entry name" value="BONUS, ISOFORM C-RELATED"/>
    <property type="match status" value="1"/>
</dbReference>
<dbReference type="SUPFAM" id="SSF57845">
    <property type="entry name" value="B-box zinc-binding domain"/>
    <property type="match status" value="1"/>
</dbReference>
<proteinExistence type="predicted"/>
<dbReference type="InterPro" id="IPR000315">
    <property type="entry name" value="Znf_B-box"/>
</dbReference>
<keyword evidence="4" id="KW-1185">Reference proteome</keyword>
<dbReference type="EMBL" id="CAJPWZ010003048">
    <property type="protein sequence ID" value="CAG2250321.1"/>
    <property type="molecule type" value="Genomic_DNA"/>
</dbReference>
<dbReference type="Gene3D" id="3.30.160.60">
    <property type="entry name" value="Classic Zinc Finger"/>
    <property type="match status" value="1"/>
</dbReference>
<keyword evidence="1" id="KW-0862">Zinc</keyword>
<evidence type="ECO:0000313" key="3">
    <source>
        <dbReference type="EMBL" id="CAG2250321.1"/>
    </source>
</evidence>